<evidence type="ECO:0000313" key="4">
    <source>
        <dbReference type="Proteomes" id="UP001152562"/>
    </source>
</evidence>
<proteinExistence type="predicted"/>
<reference evidence="3" key="1">
    <citation type="submission" date="2022-05" db="EMBL/GenBank/DDBJ databases">
        <authorList>
            <person name="Okamura Y."/>
        </authorList>
    </citation>
    <scope>NUCLEOTIDE SEQUENCE</scope>
</reference>
<dbReference type="AlphaFoldDB" id="A0A9P0TS66"/>
<feature type="region of interest" description="Disordered" evidence="1">
    <location>
        <begin position="211"/>
        <end position="233"/>
    </location>
</feature>
<evidence type="ECO:0000256" key="1">
    <source>
        <dbReference type="SAM" id="MobiDB-lite"/>
    </source>
</evidence>
<evidence type="ECO:0000256" key="2">
    <source>
        <dbReference type="SAM" id="SignalP"/>
    </source>
</evidence>
<accession>A0A9P0TS66</accession>
<feature type="chain" id="PRO_5040217991" evidence="2">
    <location>
        <begin position="18"/>
        <end position="530"/>
    </location>
</feature>
<gene>
    <name evidence="3" type="ORF">PIBRA_LOCUS10316</name>
</gene>
<keyword evidence="4" id="KW-1185">Reference proteome</keyword>
<feature type="region of interest" description="Disordered" evidence="1">
    <location>
        <begin position="300"/>
        <end position="322"/>
    </location>
</feature>
<sequence>MKLLLISLAVCLRAAYAQWGLQRNEVANFGRPIWQPTWVNQDRYRSYVTPNWANGWNSYTLNPFQFWSQPYTTLPYPTGLGSRYSYQNSWNQQYPIRQYQDNWSSRNNYNVYANQPWNRLGWSQRQHQEYRPFRTEEYQGPIAQVYYPRQRYNIYPESVQPSYNWSPRSWNLNRQYHPINAYHPYPIRSYQPTSVNTHPSYPTRPYHPYPIESQHSYPSGTEQFPRPSWRQSHQPKLISENRPHQNEHSWHKKSYIPFYVQSGGQSPISIQRPNINSHGSERNWVLNSHYNPLLRSHQPSVLTDHSHDSQSNWSHPSSVQSHRSHLIRPQRFYPLNFYLNQQAINHQHPKGVHYHNDNKNNFYHMYHSRPSQSQHVSVKKHVVPFKNDQIDLSTLLFLNQLLKPVSPKSINRSSRNRPGFKPFDVVIVKKIVSPVKSKILKGPHHPIHLRPDVNSFPIKENLSTVKPVFNGAKPVSKKPFRPLHEKVSENPQQVLVNWNQPPSIHPWYPKVNPWHPATHISTKPETAAVA</sequence>
<feature type="compositionally biased region" description="Polar residues" evidence="1">
    <location>
        <begin position="300"/>
        <end position="321"/>
    </location>
</feature>
<evidence type="ECO:0000313" key="3">
    <source>
        <dbReference type="EMBL" id="CAH4034096.1"/>
    </source>
</evidence>
<name>A0A9P0TS66_PIEBR</name>
<dbReference type="Proteomes" id="UP001152562">
    <property type="component" value="Unassembled WGS sequence"/>
</dbReference>
<comment type="caution">
    <text evidence="3">The sequence shown here is derived from an EMBL/GenBank/DDBJ whole genome shotgun (WGS) entry which is preliminary data.</text>
</comment>
<dbReference type="EMBL" id="CALOZG010000035">
    <property type="protein sequence ID" value="CAH4034096.1"/>
    <property type="molecule type" value="Genomic_DNA"/>
</dbReference>
<feature type="compositionally biased region" description="Polar residues" evidence="1">
    <location>
        <begin position="213"/>
        <end position="222"/>
    </location>
</feature>
<protein>
    <submittedName>
        <fullName evidence="3">Uncharacterized protein</fullName>
    </submittedName>
</protein>
<organism evidence="3 4">
    <name type="scientific">Pieris brassicae</name>
    <name type="common">White butterfly</name>
    <name type="synonym">Large white butterfly</name>
    <dbReference type="NCBI Taxonomy" id="7116"/>
    <lineage>
        <taxon>Eukaryota</taxon>
        <taxon>Metazoa</taxon>
        <taxon>Ecdysozoa</taxon>
        <taxon>Arthropoda</taxon>
        <taxon>Hexapoda</taxon>
        <taxon>Insecta</taxon>
        <taxon>Pterygota</taxon>
        <taxon>Neoptera</taxon>
        <taxon>Endopterygota</taxon>
        <taxon>Lepidoptera</taxon>
        <taxon>Glossata</taxon>
        <taxon>Ditrysia</taxon>
        <taxon>Papilionoidea</taxon>
        <taxon>Pieridae</taxon>
        <taxon>Pierinae</taxon>
        <taxon>Pieris</taxon>
    </lineage>
</organism>
<keyword evidence="2" id="KW-0732">Signal</keyword>
<feature type="signal peptide" evidence="2">
    <location>
        <begin position="1"/>
        <end position="17"/>
    </location>
</feature>